<accession>A0AAE1TR55</accession>
<sequence length="352" mass="39047">MQQVQQLFLPYASKVANDRAQRYTKRSGKRILAEICSNDTDTTQCNQNEPIPGQHCSQSSSSTPSDVWSTMNFLLQGSADSPMDITTHGTSIQSNNRSTSIPEQATSALQMIDDGIGISDDFSVSSVTSTQMDCTSPGDKTYATLVSVQPNTHLVDDDNCMATGLSEFVTNSSPIKGNSSSSQRTAQDQTIHDPCLSAQLCTNLDVSSETNEEMGNIPVPENEVEGFHYVLGYIVHKFHKTYPALVCEHKSNGDWIAVKDNGGLKRMAPTFIEKFEIAEKMFRKVHGDTLVEDGPGLEELTNITSNIIPEVPFEVVKFYMWCRLQIRLKAINRRGKIKNMRNKYKKMSKVVA</sequence>
<evidence type="ECO:0000313" key="4">
    <source>
        <dbReference type="Proteomes" id="UP001292094"/>
    </source>
</evidence>
<proteinExistence type="predicted"/>
<dbReference type="AlphaFoldDB" id="A0AAE1TR55"/>
<feature type="domain" description="Transposable element P transposase-like C-terminal" evidence="2">
    <location>
        <begin position="210"/>
        <end position="249"/>
    </location>
</feature>
<reference evidence="3" key="1">
    <citation type="submission" date="2023-11" db="EMBL/GenBank/DDBJ databases">
        <title>Genome assemblies of two species of porcelain crab, Petrolisthes cinctipes and Petrolisthes manimaculis (Anomura: Porcellanidae).</title>
        <authorList>
            <person name="Angst P."/>
        </authorList>
    </citation>
    <scope>NUCLEOTIDE SEQUENCE</scope>
    <source>
        <strain evidence="3">PB745_02</strain>
        <tissue evidence="3">Gill</tissue>
    </source>
</reference>
<feature type="region of interest" description="Disordered" evidence="1">
    <location>
        <begin position="41"/>
        <end position="63"/>
    </location>
</feature>
<protein>
    <recommendedName>
        <fullName evidence="2">Transposable element P transposase-like C-terminal domain-containing protein</fullName>
    </recommendedName>
</protein>
<name>A0AAE1TR55_9EUCA</name>
<keyword evidence="4" id="KW-1185">Reference proteome</keyword>
<gene>
    <name evidence="3" type="ORF">Pmani_032936</name>
</gene>
<organism evidence="3 4">
    <name type="scientific">Petrolisthes manimaculis</name>
    <dbReference type="NCBI Taxonomy" id="1843537"/>
    <lineage>
        <taxon>Eukaryota</taxon>
        <taxon>Metazoa</taxon>
        <taxon>Ecdysozoa</taxon>
        <taxon>Arthropoda</taxon>
        <taxon>Crustacea</taxon>
        <taxon>Multicrustacea</taxon>
        <taxon>Malacostraca</taxon>
        <taxon>Eumalacostraca</taxon>
        <taxon>Eucarida</taxon>
        <taxon>Decapoda</taxon>
        <taxon>Pleocyemata</taxon>
        <taxon>Anomura</taxon>
        <taxon>Galatheoidea</taxon>
        <taxon>Porcellanidae</taxon>
        <taxon>Petrolisthes</taxon>
    </lineage>
</organism>
<dbReference type="InterPro" id="IPR022242">
    <property type="entry name" value="TNP-like_C"/>
</dbReference>
<dbReference type="Pfam" id="PF12596">
    <property type="entry name" value="Tnp_P_element_C"/>
    <property type="match status" value="1"/>
</dbReference>
<comment type="caution">
    <text evidence="3">The sequence shown here is derived from an EMBL/GenBank/DDBJ whole genome shotgun (WGS) entry which is preliminary data.</text>
</comment>
<dbReference type="Proteomes" id="UP001292094">
    <property type="component" value="Unassembled WGS sequence"/>
</dbReference>
<evidence type="ECO:0000259" key="2">
    <source>
        <dbReference type="Pfam" id="PF12596"/>
    </source>
</evidence>
<evidence type="ECO:0000313" key="3">
    <source>
        <dbReference type="EMBL" id="KAK4294441.1"/>
    </source>
</evidence>
<dbReference type="EMBL" id="JAWZYT010004292">
    <property type="protein sequence ID" value="KAK4294441.1"/>
    <property type="molecule type" value="Genomic_DNA"/>
</dbReference>
<evidence type="ECO:0000256" key="1">
    <source>
        <dbReference type="SAM" id="MobiDB-lite"/>
    </source>
</evidence>